<dbReference type="SUPFAM" id="SSF56112">
    <property type="entry name" value="Protein kinase-like (PK-like)"/>
    <property type="match status" value="1"/>
</dbReference>
<organism evidence="2 3">
    <name type="scientific">Thraustotheca clavata</name>
    <dbReference type="NCBI Taxonomy" id="74557"/>
    <lineage>
        <taxon>Eukaryota</taxon>
        <taxon>Sar</taxon>
        <taxon>Stramenopiles</taxon>
        <taxon>Oomycota</taxon>
        <taxon>Saprolegniomycetes</taxon>
        <taxon>Saprolegniales</taxon>
        <taxon>Achlyaceae</taxon>
        <taxon>Thraustotheca</taxon>
    </lineage>
</organism>
<dbReference type="InterPro" id="IPR040976">
    <property type="entry name" value="Pkinase_fungal"/>
</dbReference>
<accession>A0A1V9YHH6</accession>
<reference evidence="2 3" key="1">
    <citation type="journal article" date="2014" name="Genome Biol. Evol.">
        <title>The secreted proteins of Achlya hypogyna and Thraustotheca clavata identify the ancestral oomycete secretome and reveal gene acquisitions by horizontal gene transfer.</title>
        <authorList>
            <person name="Misner I."/>
            <person name="Blouin N."/>
            <person name="Leonard G."/>
            <person name="Richards T.A."/>
            <person name="Lane C.E."/>
        </authorList>
    </citation>
    <scope>NUCLEOTIDE SEQUENCE [LARGE SCALE GENOMIC DNA]</scope>
    <source>
        <strain evidence="2 3">ATCC 34112</strain>
    </source>
</reference>
<dbReference type="EMBL" id="JNBS01003883">
    <property type="protein sequence ID" value="OQR85140.1"/>
    <property type="molecule type" value="Genomic_DNA"/>
</dbReference>
<dbReference type="Gene3D" id="1.10.510.10">
    <property type="entry name" value="Transferase(Phosphotransferase) domain 1"/>
    <property type="match status" value="1"/>
</dbReference>
<comment type="caution">
    <text evidence="2">The sequence shown here is derived from an EMBL/GenBank/DDBJ whole genome shotgun (WGS) entry which is preliminary data.</text>
</comment>
<sequence length="111" mass="12868">ILFVPSCVVKSFPKALFQQAKCHVEVVYTVLEEHAIPNPRGQERKSANLDELFHVLTNVLEALVKLHAAFWMHRDIRWSNIIKSRDDNISRFLIDFMDAARIQKIHQTATT</sequence>
<evidence type="ECO:0000313" key="2">
    <source>
        <dbReference type="EMBL" id="OQR85140.1"/>
    </source>
</evidence>
<name>A0A1V9YHH6_9STRA</name>
<dbReference type="InterPro" id="IPR000719">
    <property type="entry name" value="Prot_kinase_dom"/>
</dbReference>
<proteinExistence type="predicted"/>
<dbReference type="GO" id="GO:0005524">
    <property type="term" value="F:ATP binding"/>
    <property type="evidence" value="ECO:0007669"/>
    <property type="project" value="InterPro"/>
</dbReference>
<dbReference type="Pfam" id="PF17667">
    <property type="entry name" value="Pkinase_fungal"/>
    <property type="match status" value="1"/>
</dbReference>
<evidence type="ECO:0000313" key="3">
    <source>
        <dbReference type="Proteomes" id="UP000243217"/>
    </source>
</evidence>
<feature type="domain" description="Protein kinase" evidence="1">
    <location>
        <begin position="1"/>
        <end position="111"/>
    </location>
</feature>
<protein>
    <recommendedName>
        <fullName evidence="1">Protein kinase domain-containing protein</fullName>
    </recommendedName>
</protein>
<dbReference type="OrthoDB" id="165806at2759"/>
<dbReference type="GO" id="GO:0004672">
    <property type="term" value="F:protein kinase activity"/>
    <property type="evidence" value="ECO:0007669"/>
    <property type="project" value="InterPro"/>
</dbReference>
<dbReference type="AlphaFoldDB" id="A0A1V9YHH6"/>
<dbReference type="InterPro" id="IPR011009">
    <property type="entry name" value="Kinase-like_dom_sf"/>
</dbReference>
<dbReference type="PROSITE" id="PS50011">
    <property type="entry name" value="PROTEIN_KINASE_DOM"/>
    <property type="match status" value="1"/>
</dbReference>
<feature type="non-terminal residue" evidence="2">
    <location>
        <position position="1"/>
    </location>
</feature>
<dbReference type="Proteomes" id="UP000243217">
    <property type="component" value="Unassembled WGS sequence"/>
</dbReference>
<keyword evidence="3" id="KW-1185">Reference proteome</keyword>
<evidence type="ECO:0000259" key="1">
    <source>
        <dbReference type="PROSITE" id="PS50011"/>
    </source>
</evidence>
<gene>
    <name evidence="2" type="ORF">THRCLA_23056</name>
</gene>